<comment type="caution">
    <text evidence="2">The sequence shown here is derived from an EMBL/GenBank/DDBJ whole genome shotgun (WGS) entry which is preliminary data.</text>
</comment>
<dbReference type="OrthoDB" id="9807790at2"/>
<protein>
    <recommendedName>
        <fullName evidence="1">FtsK gamma domain-containing protein</fullName>
    </recommendedName>
</protein>
<dbReference type="Pfam" id="PF09397">
    <property type="entry name" value="FtsK_gamma"/>
    <property type="match status" value="1"/>
</dbReference>
<keyword evidence="3" id="KW-1185">Reference proteome</keyword>
<evidence type="ECO:0000313" key="3">
    <source>
        <dbReference type="Proteomes" id="UP000006431"/>
    </source>
</evidence>
<reference evidence="2 3" key="1">
    <citation type="journal article" date="2012" name="Proc. Natl. Acad. Sci. U.S.A.">
        <title>Genome and physiology of a model Epsilonproteobacterium responsible for sulfide detoxification in marine oxygen depletion zones.</title>
        <authorList>
            <person name="Grote J."/>
            <person name="Schott T."/>
            <person name="Bruckner C.G."/>
            <person name="Glockner F.O."/>
            <person name="Jost G."/>
            <person name="Teeling H."/>
            <person name="Labrenz M."/>
            <person name="Jurgens K."/>
        </authorList>
    </citation>
    <scope>NUCLEOTIDE SEQUENCE [LARGE SCALE GENOMIC DNA]</scope>
    <source>
        <strain evidence="2 3">GD1</strain>
    </source>
</reference>
<dbReference type="eggNOG" id="COG1674">
    <property type="taxonomic scope" value="Bacteria"/>
</dbReference>
<dbReference type="Proteomes" id="UP000006431">
    <property type="component" value="Unassembled WGS sequence"/>
</dbReference>
<evidence type="ECO:0000259" key="1">
    <source>
        <dbReference type="SMART" id="SM00843"/>
    </source>
</evidence>
<dbReference type="HOGENOM" id="CLU_2290241_0_0_7"/>
<dbReference type="InterPro" id="IPR018541">
    <property type="entry name" value="Ftsk_gamma"/>
</dbReference>
<proteinExistence type="predicted"/>
<dbReference type="STRING" id="929558.SMGD1_1995"/>
<dbReference type="PATRIC" id="fig|929558.5.peg.1986"/>
<organism evidence="2 3">
    <name type="scientific">Sulfurimonas gotlandica (strain DSM 19862 / JCM 16533 / GD1)</name>
    <dbReference type="NCBI Taxonomy" id="929558"/>
    <lineage>
        <taxon>Bacteria</taxon>
        <taxon>Pseudomonadati</taxon>
        <taxon>Campylobacterota</taxon>
        <taxon>Epsilonproteobacteria</taxon>
        <taxon>Campylobacterales</taxon>
        <taxon>Sulfurimonadaceae</taxon>
        <taxon>Sulfurimonas</taxon>
    </lineage>
</organism>
<evidence type="ECO:0000313" key="2">
    <source>
        <dbReference type="EMBL" id="EHP30518.1"/>
    </source>
</evidence>
<accession>B6BJ04</accession>
<dbReference type="RefSeq" id="WP_008335708.1">
    <property type="nucleotide sequence ID" value="NZ_AFRZ01000001.1"/>
</dbReference>
<gene>
    <name evidence="2" type="ORF">SMGD1_1995</name>
</gene>
<sequence>MNTMKDVIEFMKFIQTLNFDKNSLCSDKTVNTSEKISTNENEEMVYKKVKSIVFNDKKTSVSYIQRKLGLGYNAVNKAIEQLELDDVISFRDENGIRKILK</sequence>
<dbReference type="EMBL" id="AFRZ01000001">
    <property type="protein sequence ID" value="EHP30518.1"/>
    <property type="molecule type" value="Genomic_DNA"/>
</dbReference>
<dbReference type="AlphaFoldDB" id="B6BJ04"/>
<dbReference type="SUPFAM" id="SSF46785">
    <property type="entry name" value="Winged helix' DNA-binding domain"/>
    <property type="match status" value="1"/>
</dbReference>
<dbReference type="SMART" id="SM00843">
    <property type="entry name" value="Ftsk_gamma"/>
    <property type="match status" value="1"/>
</dbReference>
<feature type="domain" description="FtsK gamma" evidence="1">
    <location>
        <begin position="39"/>
        <end position="101"/>
    </location>
</feature>
<dbReference type="InterPro" id="IPR036390">
    <property type="entry name" value="WH_DNA-bd_sf"/>
</dbReference>
<name>B6BJ04_SULGG</name>
<dbReference type="Gene3D" id="1.10.10.10">
    <property type="entry name" value="Winged helix-like DNA-binding domain superfamily/Winged helix DNA-binding domain"/>
    <property type="match status" value="1"/>
</dbReference>
<dbReference type="InterPro" id="IPR036388">
    <property type="entry name" value="WH-like_DNA-bd_sf"/>
</dbReference>
<accession>H1FWU2</accession>